<proteinExistence type="predicted"/>
<feature type="region of interest" description="Disordered" evidence="1">
    <location>
        <begin position="272"/>
        <end position="291"/>
    </location>
</feature>
<reference evidence="2 3" key="1">
    <citation type="journal article" date="2023" name="Sci. Data">
        <title>Genome assembly of the Korean intertidal mud-creeper Batillaria attramentaria.</title>
        <authorList>
            <person name="Patra A.K."/>
            <person name="Ho P.T."/>
            <person name="Jun S."/>
            <person name="Lee S.J."/>
            <person name="Kim Y."/>
            <person name="Won Y.J."/>
        </authorList>
    </citation>
    <scope>NUCLEOTIDE SEQUENCE [LARGE SCALE GENOMIC DNA]</scope>
    <source>
        <strain evidence="2">Wonlab-2016</strain>
    </source>
</reference>
<organism evidence="2 3">
    <name type="scientific">Batillaria attramentaria</name>
    <dbReference type="NCBI Taxonomy" id="370345"/>
    <lineage>
        <taxon>Eukaryota</taxon>
        <taxon>Metazoa</taxon>
        <taxon>Spiralia</taxon>
        <taxon>Lophotrochozoa</taxon>
        <taxon>Mollusca</taxon>
        <taxon>Gastropoda</taxon>
        <taxon>Caenogastropoda</taxon>
        <taxon>Sorbeoconcha</taxon>
        <taxon>Cerithioidea</taxon>
        <taxon>Batillariidae</taxon>
        <taxon>Batillaria</taxon>
    </lineage>
</organism>
<feature type="region of interest" description="Disordered" evidence="1">
    <location>
        <begin position="40"/>
        <end position="116"/>
    </location>
</feature>
<dbReference type="Proteomes" id="UP001519460">
    <property type="component" value="Unassembled WGS sequence"/>
</dbReference>
<gene>
    <name evidence="2" type="ORF">BaRGS_00015449</name>
</gene>
<sequence>MSRGTMLNFLDSARDYIDTTLQRPAPIPRTVNLRRFLQKNLLRRPTTKQPPHPGPIRQPRRRKNSKASGASTTVASPATLHAPGVTSADTPLHTEPCFASAPTSTADPSSVSAAGEALSTETPTYGFLASLTSGLCEENRTSVDGSQFAQDYGVGFWSGVSQFSQSIPICPSAAFVHSEHAASVTGVRDGCQPATSEQGTLADGPVTVNLSDACFWQWDSTILPKSGSALSAAGPLENFVPSCNEGQTYADFVELPAKRAQPPRRRVLLETIGDGAPQLGSSWTHRSTHRS</sequence>
<comment type="caution">
    <text evidence="2">The sequence shown here is derived from an EMBL/GenBank/DDBJ whole genome shotgun (WGS) entry which is preliminary data.</text>
</comment>
<name>A0ABD0L283_9CAEN</name>
<feature type="compositionally biased region" description="Low complexity" evidence="1">
    <location>
        <begin position="99"/>
        <end position="114"/>
    </location>
</feature>
<evidence type="ECO:0000256" key="1">
    <source>
        <dbReference type="SAM" id="MobiDB-lite"/>
    </source>
</evidence>
<protein>
    <submittedName>
        <fullName evidence="2">Uncharacterized protein</fullName>
    </submittedName>
</protein>
<dbReference type="AlphaFoldDB" id="A0ABD0L283"/>
<evidence type="ECO:0000313" key="3">
    <source>
        <dbReference type="Proteomes" id="UP001519460"/>
    </source>
</evidence>
<evidence type="ECO:0000313" key="2">
    <source>
        <dbReference type="EMBL" id="KAK7493323.1"/>
    </source>
</evidence>
<accession>A0ABD0L283</accession>
<keyword evidence="3" id="KW-1185">Reference proteome</keyword>
<dbReference type="EMBL" id="JACVVK020000094">
    <property type="protein sequence ID" value="KAK7493323.1"/>
    <property type="molecule type" value="Genomic_DNA"/>
</dbReference>
<feature type="compositionally biased region" description="Polar residues" evidence="1">
    <location>
        <begin position="66"/>
        <end position="76"/>
    </location>
</feature>